<dbReference type="RefSeq" id="WP_211351246.1">
    <property type="nucleotide sequence ID" value="NZ_JBIUBA010000012.1"/>
</dbReference>
<keyword evidence="3" id="KW-1185">Reference proteome</keyword>
<dbReference type="Proteomes" id="UP000272729">
    <property type="component" value="Unassembled WGS sequence"/>
</dbReference>
<evidence type="ECO:0000313" key="2">
    <source>
        <dbReference type="EMBL" id="RKT70924.1"/>
    </source>
</evidence>
<evidence type="ECO:0000313" key="3">
    <source>
        <dbReference type="Proteomes" id="UP000272729"/>
    </source>
</evidence>
<dbReference type="InterPro" id="IPR036291">
    <property type="entry name" value="NAD(P)-bd_dom_sf"/>
</dbReference>
<dbReference type="Gene3D" id="3.40.50.720">
    <property type="entry name" value="NAD(P)-binding Rossmann-like Domain"/>
    <property type="match status" value="1"/>
</dbReference>
<dbReference type="InterPro" id="IPR051606">
    <property type="entry name" value="Polyketide_Oxido-like"/>
</dbReference>
<comment type="caution">
    <text evidence="2">The sequence shown here is derived from an EMBL/GenBank/DDBJ whole genome shotgun (WGS) entry which is preliminary data.</text>
</comment>
<organism evidence="2 3">
    <name type="scientific">Saccharothrix variisporea</name>
    <dbReference type="NCBI Taxonomy" id="543527"/>
    <lineage>
        <taxon>Bacteria</taxon>
        <taxon>Bacillati</taxon>
        <taxon>Actinomycetota</taxon>
        <taxon>Actinomycetes</taxon>
        <taxon>Pseudonocardiales</taxon>
        <taxon>Pseudonocardiaceae</taxon>
        <taxon>Saccharothrix</taxon>
    </lineage>
</organism>
<feature type="domain" description="NAD(P)-binding" evidence="1">
    <location>
        <begin position="8"/>
        <end position="189"/>
    </location>
</feature>
<dbReference type="InterPro" id="IPR016040">
    <property type="entry name" value="NAD(P)-bd_dom"/>
</dbReference>
<dbReference type="Pfam" id="PF13460">
    <property type="entry name" value="NAD_binding_10"/>
    <property type="match status" value="1"/>
</dbReference>
<dbReference type="GO" id="GO:0016646">
    <property type="term" value="F:oxidoreductase activity, acting on the CH-NH group of donors, NAD or NADP as acceptor"/>
    <property type="evidence" value="ECO:0007669"/>
    <property type="project" value="TreeGrafter"/>
</dbReference>
<dbReference type="SUPFAM" id="SSF51735">
    <property type="entry name" value="NAD(P)-binding Rossmann-fold domains"/>
    <property type="match status" value="1"/>
</dbReference>
<evidence type="ECO:0000259" key="1">
    <source>
        <dbReference type="Pfam" id="PF13460"/>
    </source>
</evidence>
<dbReference type="PANTHER" id="PTHR43355">
    <property type="entry name" value="FLAVIN REDUCTASE (NADPH)"/>
    <property type="match status" value="1"/>
</dbReference>
<accession>A0A495XDM1</accession>
<sequence>MGRIVVFGAAGRAGRAVVAEAGERGHGVTAVGRTGPIGGDVTDPVAVAALSAGHDAVVAAVSPATGPAELLAGDWDREFFVKAADAVLGAGVPRVVFVGLFATLRTPSGGLVLDDPTAFPPELREFALAHAAGLERFRASRTAVDWLVVTPPADLRDDGTRTGRYRTGGEAAPGSPLSYRDLAVAVVDEAVSPRHHRTRISVFS</sequence>
<name>A0A495XDM1_9PSEU</name>
<reference evidence="2 3" key="1">
    <citation type="submission" date="2018-10" db="EMBL/GenBank/DDBJ databases">
        <title>Sequencing the genomes of 1000 actinobacteria strains.</title>
        <authorList>
            <person name="Klenk H.-P."/>
        </authorList>
    </citation>
    <scope>NUCLEOTIDE SEQUENCE [LARGE SCALE GENOMIC DNA]</scope>
    <source>
        <strain evidence="2 3">DSM 43911</strain>
    </source>
</reference>
<dbReference type="AlphaFoldDB" id="A0A495XDM1"/>
<protein>
    <recommendedName>
        <fullName evidence="1">NAD(P)-binding domain-containing protein</fullName>
    </recommendedName>
</protein>
<proteinExistence type="predicted"/>
<gene>
    <name evidence="2" type="ORF">DFJ66_4201</name>
</gene>
<dbReference type="PANTHER" id="PTHR43355:SF2">
    <property type="entry name" value="FLAVIN REDUCTASE (NADPH)"/>
    <property type="match status" value="1"/>
</dbReference>
<dbReference type="EMBL" id="RBXR01000001">
    <property type="protein sequence ID" value="RKT70924.1"/>
    <property type="molecule type" value="Genomic_DNA"/>
</dbReference>